<evidence type="ECO:0000313" key="6">
    <source>
        <dbReference type="Proteomes" id="UP000195489"/>
    </source>
</evidence>
<feature type="transmembrane region" description="Helical" evidence="1">
    <location>
        <begin position="12"/>
        <end position="30"/>
    </location>
</feature>
<sequence>MKKALWENGVKISFGALGIIYFLYLKRHLIQEWDIYQTKKRERDININKVRFSEDNENIKPILDEEKNKTYRRKIDYNKRE</sequence>
<reference evidence="4 5" key="1">
    <citation type="journal article" date="2014" name="BMC Biol.">
        <title>A comprehensive evaluation of rodent malaria parasite genomes and gene expression.</title>
        <authorList>
            <person name="Otto T.D."/>
            <person name="Bohme U."/>
            <person name="Jackson A.P."/>
            <person name="Hunt M."/>
            <person name="Franke-Fayard B."/>
            <person name="Hoeijmakers W.A."/>
            <person name="Religa A.A."/>
            <person name="Robertson L."/>
            <person name="Sanders M."/>
            <person name="Ogun S.A."/>
            <person name="Cunningham D."/>
            <person name="Erhart A."/>
            <person name="Billker O."/>
            <person name="Khan S.M."/>
            <person name="Stunnenberg H.G."/>
            <person name="Langhorne J."/>
            <person name="Holder A.A."/>
            <person name="Waters A.P."/>
            <person name="Newbold C.I."/>
            <person name="Pain A."/>
            <person name="Berriman M."/>
            <person name="Janse C.J."/>
        </authorList>
    </citation>
    <scope>NUCLEOTIDE SEQUENCE [LARGE SCALE GENOMIC DNA]</scope>
    <source>
        <strain evidence="4 5">AS</strain>
    </source>
</reference>
<protein>
    <submittedName>
        <fullName evidence="2">Uncharacterized protein</fullName>
    </submittedName>
</protein>
<dbReference type="EMBL" id="LT608161">
    <property type="protein sequence ID" value="SCN60146.1"/>
    <property type="molecule type" value="Genomic_DNA"/>
</dbReference>
<dbReference type="OrthoDB" id="391581at2759"/>
<dbReference type="AlphaFoldDB" id="A0A077XEB9"/>
<dbReference type="VEuPathDB" id="PlasmoDB:PCHAS_0906700"/>
<evidence type="ECO:0000313" key="2">
    <source>
        <dbReference type="EMBL" id="SCM21797.1"/>
    </source>
</evidence>
<gene>
    <name evidence="2" type="ORF">PCHAJ_000187300</name>
    <name evidence="4" type="ORF">PCHAS_0906700</name>
    <name evidence="3" type="ORF">PCHCB_000188200</name>
</gene>
<dbReference type="Proteomes" id="UP000507163">
    <property type="component" value="Chromosome 9"/>
</dbReference>
<keyword evidence="1" id="KW-0472">Membrane</keyword>
<accession>A0A077XEB9</accession>
<evidence type="ECO:0000256" key="1">
    <source>
        <dbReference type="SAM" id="Phobius"/>
    </source>
</evidence>
<proteinExistence type="predicted"/>
<keyword evidence="5" id="KW-1185">Reference proteome</keyword>
<keyword evidence="1" id="KW-0812">Transmembrane</keyword>
<evidence type="ECO:0000313" key="7">
    <source>
        <dbReference type="Proteomes" id="UP000507163"/>
    </source>
</evidence>
<dbReference type="Proteomes" id="UP000071118">
    <property type="component" value="Chromosome 9"/>
</dbReference>
<dbReference type="KEGG" id="pcb:PCHAS_0906700"/>
<reference evidence="4" key="2">
    <citation type="submission" date="2014-05" db="EMBL/GenBank/DDBJ databases">
        <authorList>
            <person name="Aslett M.A."/>
            <person name="De Silva N."/>
        </authorList>
    </citation>
    <scope>NUCLEOTIDE SEQUENCE</scope>
    <source>
        <strain evidence="4">AS</strain>
    </source>
</reference>
<reference evidence="6 7" key="3">
    <citation type="submission" date="2016-08" db="EMBL/GenBank/DDBJ databases">
        <authorList>
            <consortium name="Pathogen Informatics"/>
        </authorList>
    </citation>
    <scope>NUCLEOTIDE SEQUENCE [LARGE SCALE GENOMIC DNA]</scope>
    <source>
        <strain evidence="2 7">AJ</strain>
        <strain evidence="4">AS</strain>
        <strain evidence="3 6">CB</strain>
    </source>
</reference>
<keyword evidence="1" id="KW-1133">Transmembrane helix</keyword>
<dbReference type="Proteomes" id="UP000195489">
    <property type="component" value="Chromosome 9"/>
</dbReference>
<dbReference type="GeneID" id="27794776"/>
<evidence type="ECO:0000313" key="5">
    <source>
        <dbReference type="Proteomes" id="UP000071118"/>
    </source>
</evidence>
<dbReference type="EMBL" id="LK022886">
    <property type="protein sequence ID" value="VTZ68675.1"/>
    <property type="molecule type" value="Genomic_DNA"/>
</dbReference>
<organism evidence="2 7">
    <name type="scientific">Plasmodium chabaudi chabaudi</name>
    <dbReference type="NCBI Taxonomy" id="31271"/>
    <lineage>
        <taxon>Eukaryota</taxon>
        <taxon>Sar</taxon>
        <taxon>Alveolata</taxon>
        <taxon>Apicomplexa</taxon>
        <taxon>Aconoidasida</taxon>
        <taxon>Haemosporida</taxon>
        <taxon>Plasmodiidae</taxon>
        <taxon>Plasmodium</taxon>
        <taxon>Plasmodium (Vinckeia)</taxon>
    </lineage>
</organism>
<dbReference type="RefSeq" id="XP_016655305.1">
    <property type="nucleotide sequence ID" value="XM_016798046.1"/>
</dbReference>
<evidence type="ECO:0000313" key="3">
    <source>
        <dbReference type="EMBL" id="SCN60146.1"/>
    </source>
</evidence>
<dbReference type="EMBL" id="LT608175">
    <property type="protein sequence ID" value="SCM21797.1"/>
    <property type="molecule type" value="Genomic_DNA"/>
</dbReference>
<evidence type="ECO:0000313" key="4">
    <source>
        <dbReference type="EMBL" id="VTZ68675.1"/>
    </source>
</evidence>
<name>A0A077XEB9_PLACU</name>